<gene>
    <name evidence="1" type="ORF">PPL_05864</name>
</gene>
<sequence>MTEELPADNFGYCQTETIQRMLRYGFKFSEDLLDMALIFENQKLFKWLHTNTTFQCTLESPMDRAAEYGYIEFVKWLSENTTTGCTTDAMDKSAELGHFHILEWLHLNRSEGCTTNAMDNACHEYRTAIKDGVLFRKQLEMVKWLHYNRTEGCTTAAFDQAAKIGNLAIVDWLHKNRTEGFSSGILDKIALNGHMELVEWFEKNTNEEFDLDILDQSITVGNLNLVKYLHARNRDDNRYLFTTATMNHAIFKERLDIMEWLHSNVPEICKNTTIDKPLYYNYQTIKWLEEHRNQYYFQRSIDVVKCIEYYFSNSQYDALEWTLNNLSISDQQLIGIQT</sequence>
<name>D3BBJ6_HETP5</name>
<dbReference type="EMBL" id="ADBJ01000026">
    <property type="protein sequence ID" value="EFA81029.1"/>
    <property type="molecule type" value="Genomic_DNA"/>
</dbReference>
<dbReference type="RefSeq" id="XP_020433147.1">
    <property type="nucleotide sequence ID" value="XM_020576735.1"/>
</dbReference>
<accession>D3BBJ6</accession>
<dbReference type="Proteomes" id="UP000001396">
    <property type="component" value="Unassembled WGS sequence"/>
</dbReference>
<dbReference type="PANTHER" id="PTHR46586">
    <property type="entry name" value="ANKYRIN REPEAT-CONTAINING PROTEIN"/>
    <property type="match status" value="1"/>
</dbReference>
<dbReference type="InterPro" id="IPR052050">
    <property type="entry name" value="SecEffector_AnkRepeat"/>
</dbReference>
<dbReference type="InParanoid" id="D3BBJ6"/>
<protein>
    <recommendedName>
        <fullName evidence="3">Ankyrin repeat protein</fullName>
    </recommendedName>
</protein>
<dbReference type="Gene3D" id="1.25.40.20">
    <property type="entry name" value="Ankyrin repeat-containing domain"/>
    <property type="match status" value="1"/>
</dbReference>
<proteinExistence type="predicted"/>
<evidence type="ECO:0008006" key="3">
    <source>
        <dbReference type="Google" id="ProtNLM"/>
    </source>
</evidence>
<reference evidence="1 2" key="1">
    <citation type="journal article" date="2011" name="Genome Res.">
        <title>Phylogeny-wide analysis of social amoeba genomes highlights ancient origins for complex intercellular communication.</title>
        <authorList>
            <person name="Heidel A.J."/>
            <person name="Lawal H.M."/>
            <person name="Felder M."/>
            <person name="Schilde C."/>
            <person name="Helps N.R."/>
            <person name="Tunggal B."/>
            <person name="Rivero F."/>
            <person name="John U."/>
            <person name="Schleicher M."/>
            <person name="Eichinger L."/>
            <person name="Platzer M."/>
            <person name="Noegel A.A."/>
            <person name="Schaap P."/>
            <person name="Gloeckner G."/>
        </authorList>
    </citation>
    <scope>NUCLEOTIDE SEQUENCE [LARGE SCALE GENOMIC DNA]</scope>
    <source>
        <strain evidence="2">ATCC 26659 / Pp 5 / PN500</strain>
    </source>
</reference>
<dbReference type="InterPro" id="IPR036770">
    <property type="entry name" value="Ankyrin_rpt-contain_sf"/>
</dbReference>
<keyword evidence="2" id="KW-1185">Reference proteome</keyword>
<dbReference type="AlphaFoldDB" id="D3BBJ6"/>
<dbReference type="GeneID" id="31361348"/>
<comment type="caution">
    <text evidence="1">The sequence shown here is derived from an EMBL/GenBank/DDBJ whole genome shotgun (WGS) entry which is preliminary data.</text>
</comment>
<dbReference type="SUPFAM" id="SSF48403">
    <property type="entry name" value="Ankyrin repeat"/>
    <property type="match status" value="1"/>
</dbReference>
<dbReference type="OMA" id="ACHEYRT"/>
<evidence type="ECO:0000313" key="2">
    <source>
        <dbReference type="Proteomes" id="UP000001396"/>
    </source>
</evidence>
<dbReference type="PANTHER" id="PTHR46586:SF3">
    <property type="entry name" value="ANKYRIN REPEAT-CONTAINING PROTEIN"/>
    <property type="match status" value="1"/>
</dbReference>
<evidence type="ECO:0000313" key="1">
    <source>
        <dbReference type="EMBL" id="EFA81029.1"/>
    </source>
</evidence>
<organism evidence="1 2">
    <name type="scientific">Heterostelium pallidum (strain ATCC 26659 / Pp 5 / PN500)</name>
    <name type="common">Cellular slime mold</name>
    <name type="synonym">Polysphondylium pallidum</name>
    <dbReference type="NCBI Taxonomy" id="670386"/>
    <lineage>
        <taxon>Eukaryota</taxon>
        <taxon>Amoebozoa</taxon>
        <taxon>Evosea</taxon>
        <taxon>Eumycetozoa</taxon>
        <taxon>Dictyostelia</taxon>
        <taxon>Acytosteliales</taxon>
        <taxon>Acytosteliaceae</taxon>
        <taxon>Heterostelium</taxon>
    </lineage>
</organism>